<dbReference type="PRINTS" id="PR00032">
    <property type="entry name" value="HTHARAC"/>
</dbReference>
<comment type="caution">
    <text evidence="5">The sequence shown here is derived from an EMBL/GenBank/DDBJ whole genome shotgun (WGS) entry which is preliminary data.</text>
</comment>
<dbReference type="Proteomes" id="UP000656319">
    <property type="component" value="Unassembled WGS sequence"/>
</dbReference>
<organism evidence="5 6">
    <name type="scientific">Paraburkholderia hiiakae</name>
    <dbReference type="NCBI Taxonomy" id="1081782"/>
    <lineage>
        <taxon>Bacteria</taxon>
        <taxon>Pseudomonadati</taxon>
        <taxon>Pseudomonadota</taxon>
        <taxon>Betaproteobacteria</taxon>
        <taxon>Burkholderiales</taxon>
        <taxon>Burkholderiaceae</taxon>
        <taxon>Paraburkholderia</taxon>
    </lineage>
</organism>
<dbReference type="InterPro" id="IPR018060">
    <property type="entry name" value="HTH_AraC"/>
</dbReference>
<keyword evidence="6" id="KW-1185">Reference proteome</keyword>
<dbReference type="PANTHER" id="PTHR46796:SF14">
    <property type="entry name" value="TRANSCRIPTIONAL REGULATORY PROTEIN"/>
    <property type="match status" value="1"/>
</dbReference>
<dbReference type="Gene3D" id="1.10.10.60">
    <property type="entry name" value="Homeodomain-like"/>
    <property type="match status" value="2"/>
</dbReference>
<evidence type="ECO:0000259" key="4">
    <source>
        <dbReference type="PROSITE" id="PS01124"/>
    </source>
</evidence>
<dbReference type="RefSeq" id="WP_201696403.1">
    <property type="nucleotide sequence ID" value="NZ_CAJHCQ010000006.1"/>
</dbReference>
<dbReference type="Pfam" id="PF12833">
    <property type="entry name" value="HTH_18"/>
    <property type="match status" value="1"/>
</dbReference>
<evidence type="ECO:0000313" key="6">
    <source>
        <dbReference type="Proteomes" id="UP000656319"/>
    </source>
</evidence>
<dbReference type="PROSITE" id="PS00041">
    <property type="entry name" value="HTH_ARAC_FAMILY_1"/>
    <property type="match status" value="2"/>
</dbReference>
<keyword evidence="3" id="KW-0804">Transcription</keyword>
<proteinExistence type="predicted"/>
<dbReference type="SUPFAM" id="SSF46689">
    <property type="entry name" value="Homeodomain-like"/>
    <property type="match status" value="2"/>
</dbReference>
<dbReference type="EMBL" id="CAJHCQ010000006">
    <property type="protein sequence ID" value="CAD6532862.1"/>
    <property type="molecule type" value="Genomic_DNA"/>
</dbReference>
<dbReference type="SMART" id="SM00342">
    <property type="entry name" value="HTH_ARAC"/>
    <property type="match status" value="1"/>
</dbReference>
<evidence type="ECO:0000256" key="3">
    <source>
        <dbReference type="ARBA" id="ARBA00023163"/>
    </source>
</evidence>
<dbReference type="InterPro" id="IPR018062">
    <property type="entry name" value="HTH_AraC-typ_CS"/>
</dbReference>
<dbReference type="InterPro" id="IPR020449">
    <property type="entry name" value="Tscrpt_reg_AraC-type_HTH"/>
</dbReference>
<evidence type="ECO:0000256" key="1">
    <source>
        <dbReference type="ARBA" id="ARBA00023015"/>
    </source>
</evidence>
<gene>
    <name evidence="5" type="primary">rhaR_3</name>
    <name evidence="5" type="ORF">LMG27952_02667</name>
</gene>
<protein>
    <submittedName>
        <fullName evidence="5">HTH-type transcriptional activator RhaR</fullName>
    </submittedName>
</protein>
<dbReference type="PANTHER" id="PTHR46796">
    <property type="entry name" value="HTH-TYPE TRANSCRIPTIONAL ACTIVATOR RHAS-RELATED"/>
    <property type="match status" value="1"/>
</dbReference>
<name>A0ABN7HSF6_9BURK</name>
<reference evidence="5 6" key="1">
    <citation type="submission" date="2020-10" db="EMBL/GenBank/DDBJ databases">
        <authorList>
            <person name="Peeters C."/>
        </authorList>
    </citation>
    <scope>NUCLEOTIDE SEQUENCE [LARGE SCALE GENOMIC DNA]</scope>
    <source>
        <strain evidence="5 6">LMG 27952</strain>
    </source>
</reference>
<keyword evidence="2" id="KW-0238">DNA-binding</keyword>
<dbReference type="InterPro" id="IPR050204">
    <property type="entry name" value="AraC_XylS_family_regulators"/>
</dbReference>
<keyword evidence="1" id="KW-0805">Transcription regulation</keyword>
<accession>A0ABN7HSF6</accession>
<feature type="domain" description="HTH araC/xylS-type" evidence="4">
    <location>
        <begin position="75"/>
        <end position="173"/>
    </location>
</feature>
<dbReference type="InterPro" id="IPR009057">
    <property type="entry name" value="Homeodomain-like_sf"/>
</dbReference>
<evidence type="ECO:0000256" key="2">
    <source>
        <dbReference type="ARBA" id="ARBA00023125"/>
    </source>
</evidence>
<evidence type="ECO:0000313" key="5">
    <source>
        <dbReference type="EMBL" id="CAD6532862.1"/>
    </source>
</evidence>
<sequence>MLKRHLSAVEKFCFSSSDLAGGCSGGSLVDNELQPPSLFFEVSTRRIISYVFEAHRDASVGRRRHKGGLSPHHLKLAKAMLSVRDHDSVTLLALSAACGLSTAHFAREFKKSTNFPPHQWALLNKVARAKDMLLHTTRSIPEIAEECGFVDHSHFGRWFKRATGLTPKAWQRLRRKTDPRGVAIIRSQMRKSAAGQHCLDIHSSNVSGNVVIVSFFLGEAR</sequence>
<dbReference type="PROSITE" id="PS01124">
    <property type="entry name" value="HTH_ARAC_FAMILY_2"/>
    <property type="match status" value="1"/>
</dbReference>